<dbReference type="EMBL" id="FTNZ01000003">
    <property type="protein sequence ID" value="SIS33123.1"/>
    <property type="molecule type" value="Genomic_DNA"/>
</dbReference>
<organism evidence="2">
    <name type="scientific">Chryseobacterium joostei</name>
    <dbReference type="NCBI Taxonomy" id="112234"/>
    <lineage>
        <taxon>Bacteria</taxon>
        <taxon>Pseudomonadati</taxon>
        <taxon>Bacteroidota</taxon>
        <taxon>Flavobacteriia</taxon>
        <taxon>Flavobacteriales</taxon>
        <taxon>Weeksellaceae</taxon>
        <taxon>Chryseobacterium group</taxon>
        <taxon>Chryseobacterium</taxon>
    </lineage>
</organism>
<dbReference type="RefSeq" id="WP_076352920.1">
    <property type="nucleotide sequence ID" value="NZ_CP033926.1"/>
</dbReference>
<keyword evidence="3" id="KW-1185">Reference proteome</keyword>
<gene>
    <name evidence="1" type="ORF">EG359_14890</name>
    <name evidence="2" type="ORF">SAMN05421768_103168</name>
</gene>
<dbReference type="AlphaFoldDB" id="A0A1N7I7S2"/>
<evidence type="ECO:0000313" key="1">
    <source>
        <dbReference type="EMBL" id="AZB00818.1"/>
    </source>
</evidence>
<dbReference type="Proteomes" id="UP000279541">
    <property type="component" value="Chromosome"/>
</dbReference>
<name>A0A1N7I7S2_9FLAO</name>
<evidence type="ECO:0000313" key="2">
    <source>
        <dbReference type="EMBL" id="SIS33123.1"/>
    </source>
</evidence>
<accession>A0A1N7I7S2</accession>
<reference evidence="1 3" key="2">
    <citation type="submission" date="2018-11" db="EMBL/GenBank/DDBJ databases">
        <title>Proposal to divide the Flavobacteriaceae and reorganize its genera based on Amino Acid Identity values calculated from whole genome sequences.</title>
        <authorList>
            <person name="Nicholson A.C."/>
            <person name="Gulvik C.A."/>
            <person name="Whitney A.M."/>
            <person name="Humrighouse B.W."/>
            <person name="Bell M."/>
            <person name="Holmes B."/>
            <person name="Steigerwalt A.G."/>
            <person name="Villarma A."/>
            <person name="Sheth M."/>
            <person name="Batra D."/>
            <person name="Pryor J."/>
            <person name="Bernardet J.-F."/>
            <person name="Hugo C."/>
            <person name="Kampfer P."/>
            <person name="Newman J."/>
            <person name="McQuiston J.R."/>
        </authorList>
    </citation>
    <scope>NUCLEOTIDE SEQUENCE [LARGE SCALE GENOMIC DNA]</scope>
    <source>
        <strain evidence="1 3">DSM 16927</strain>
    </source>
</reference>
<dbReference type="OrthoDB" id="1252173at2"/>
<dbReference type="KEGG" id="cjt:EG359_14890"/>
<protein>
    <submittedName>
        <fullName evidence="2">Uncharacterized protein</fullName>
    </submittedName>
</protein>
<sequence>MKKLLLPLLICYGVTTNAQKNNAALAVGVAAATTLTFIAANAAKKETAKTISQFRSKEFIINKIIGDAGNKEIKFETESLASDDSGGLISIAFNCDEINERGLLLAFFGENRDENGYFGNAYAFRYLPLEEAKNVLERLEKVRENNSKYLSESSNVNNVFVQHKDLKFVFYRENGNQIRVFWNGFEVIWEQVAFDRTKRRLNKWFNK</sequence>
<proteinExistence type="predicted"/>
<dbReference type="EMBL" id="CP033926">
    <property type="protein sequence ID" value="AZB00818.1"/>
    <property type="molecule type" value="Genomic_DNA"/>
</dbReference>
<reference evidence="2" key="1">
    <citation type="submission" date="2017-01" db="EMBL/GenBank/DDBJ databases">
        <authorList>
            <person name="Mah S.A."/>
            <person name="Swanson W.J."/>
            <person name="Moy G.W."/>
            <person name="Vacquier V.D."/>
        </authorList>
    </citation>
    <scope>NUCLEOTIDE SEQUENCE [LARGE SCALE GENOMIC DNA]</scope>
    <source>
        <strain evidence="2">DSM 16927</strain>
    </source>
</reference>
<dbReference type="Proteomes" id="UP000186106">
    <property type="component" value="Unassembled WGS sequence"/>
</dbReference>
<evidence type="ECO:0000313" key="3">
    <source>
        <dbReference type="Proteomes" id="UP000279541"/>
    </source>
</evidence>